<feature type="region of interest" description="Disordered" evidence="1">
    <location>
        <begin position="122"/>
        <end position="152"/>
    </location>
</feature>
<name>A0A9P3LM48_9APHY</name>
<comment type="caution">
    <text evidence="2">The sequence shown here is derived from an EMBL/GenBank/DDBJ whole genome shotgun (WGS) entry which is preliminary data.</text>
</comment>
<feature type="region of interest" description="Disordered" evidence="1">
    <location>
        <begin position="1"/>
        <end position="23"/>
    </location>
</feature>
<organism evidence="2 3">
    <name type="scientific">Phanerochaete sordida</name>
    <dbReference type="NCBI Taxonomy" id="48140"/>
    <lineage>
        <taxon>Eukaryota</taxon>
        <taxon>Fungi</taxon>
        <taxon>Dikarya</taxon>
        <taxon>Basidiomycota</taxon>
        <taxon>Agaricomycotina</taxon>
        <taxon>Agaricomycetes</taxon>
        <taxon>Polyporales</taxon>
        <taxon>Phanerochaetaceae</taxon>
        <taxon>Phanerochaete</taxon>
    </lineage>
</organism>
<evidence type="ECO:0000313" key="3">
    <source>
        <dbReference type="Proteomes" id="UP000703269"/>
    </source>
</evidence>
<dbReference type="Proteomes" id="UP000703269">
    <property type="component" value="Unassembled WGS sequence"/>
</dbReference>
<evidence type="ECO:0000256" key="1">
    <source>
        <dbReference type="SAM" id="MobiDB-lite"/>
    </source>
</evidence>
<proteinExistence type="predicted"/>
<keyword evidence="3" id="KW-1185">Reference proteome</keyword>
<feature type="compositionally biased region" description="Basic and acidic residues" evidence="1">
    <location>
        <begin position="129"/>
        <end position="152"/>
    </location>
</feature>
<reference evidence="2 3" key="1">
    <citation type="submission" date="2021-08" db="EMBL/GenBank/DDBJ databases">
        <title>Draft Genome Sequence of Phanerochaete sordida strain YK-624.</title>
        <authorList>
            <person name="Mori T."/>
            <person name="Dohra H."/>
            <person name="Suzuki T."/>
            <person name="Kawagishi H."/>
            <person name="Hirai H."/>
        </authorList>
    </citation>
    <scope>NUCLEOTIDE SEQUENCE [LARGE SCALE GENOMIC DNA]</scope>
    <source>
        <strain evidence="2 3">YK-624</strain>
    </source>
</reference>
<protein>
    <submittedName>
        <fullName evidence="2">Uncharacterized protein</fullName>
    </submittedName>
</protein>
<dbReference type="AlphaFoldDB" id="A0A9P3LM48"/>
<sequence length="152" mass="17022">MHPRVRGCRRHGASVQRDPNITGALTRRRVRHPPRRLAPRPPALDRATRLLCPAKRRTATVSEVPGARHEEQGFGTLAPRIPKRPTHPVASVEGVTPKVCAATLRTTRARTSTRTTLLQAYSTPGSSKIPDRRRDTWPQTETRTHLDDQLVI</sequence>
<feature type="compositionally biased region" description="Basic residues" evidence="1">
    <location>
        <begin position="1"/>
        <end position="12"/>
    </location>
</feature>
<dbReference type="EMBL" id="BPQB01000154">
    <property type="protein sequence ID" value="GJF00439.1"/>
    <property type="molecule type" value="Genomic_DNA"/>
</dbReference>
<evidence type="ECO:0000313" key="2">
    <source>
        <dbReference type="EMBL" id="GJF00439.1"/>
    </source>
</evidence>
<accession>A0A9P3LM48</accession>
<gene>
    <name evidence="2" type="ORF">PsYK624_167270</name>
</gene>
<feature type="region of interest" description="Disordered" evidence="1">
    <location>
        <begin position="58"/>
        <end position="90"/>
    </location>
</feature>